<dbReference type="InterPro" id="IPR032508">
    <property type="entry name" value="FecR_C"/>
</dbReference>
<proteinExistence type="predicted"/>
<evidence type="ECO:0000313" key="4">
    <source>
        <dbReference type="Proteomes" id="UP000013909"/>
    </source>
</evidence>
<dbReference type="Pfam" id="PF16344">
    <property type="entry name" value="FecR_C"/>
    <property type="match status" value="1"/>
</dbReference>
<dbReference type="EMBL" id="AQHR01000040">
    <property type="protein sequence ID" value="EON78283.1"/>
    <property type="molecule type" value="Genomic_DNA"/>
</dbReference>
<dbReference type="PANTHER" id="PTHR30273:SF2">
    <property type="entry name" value="PROTEIN FECR"/>
    <property type="match status" value="1"/>
</dbReference>
<dbReference type="Gene3D" id="2.60.120.1440">
    <property type="match status" value="1"/>
</dbReference>
<keyword evidence="4" id="KW-1185">Reference proteome</keyword>
<dbReference type="InterPro" id="IPR012373">
    <property type="entry name" value="Ferrdict_sens_TM"/>
</dbReference>
<dbReference type="Gene3D" id="3.55.50.30">
    <property type="match status" value="1"/>
</dbReference>
<evidence type="ECO:0000259" key="1">
    <source>
        <dbReference type="Pfam" id="PF04773"/>
    </source>
</evidence>
<evidence type="ECO:0000259" key="2">
    <source>
        <dbReference type="Pfam" id="PF16344"/>
    </source>
</evidence>
<dbReference type="PANTHER" id="PTHR30273">
    <property type="entry name" value="PERIPLASMIC SIGNAL SENSOR AND SIGMA FACTOR ACTIVATOR FECR-RELATED"/>
    <property type="match status" value="1"/>
</dbReference>
<dbReference type="Pfam" id="PF04773">
    <property type="entry name" value="FecR"/>
    <property type="match status" value="1"/>
</dbReference>
<organism evidence="3 4">
    <name type="scientific">Lunatimonas lonarensis</name>
    <dbReference type="NCBI Taxonomy" id="1232681"/>
    <lineage>
        <taxon>Bacteria</taxon>
        <taxon>Pseudomonadati</taxon>
        <taxon>Bacteroidota</taxon>
        <taxon>Cytophagia</taxon>
        <taxon>Cytophagales</taxon>
        <taxon>Cyclobacteriaceae</taxon>
    </lineage>
</organism>
<comment type="caution">
    <text evidence="3">The sequence shown here is derived from an EMBL/GenBank/DDBJ whole genome shotgun (WGS) entry which is preliminary data.</text>
</comment>
<dbReference type="AlphaFoldDB" id="R7ZW90"/>
<reference evidence="3 4" key="1">
    <citation type="submission" date="2013-02" db="EMBL/GenBank/DDBJ databases">
        <title>A novel strain isolated from Lonar lake, Maharashtra, India.</title>
        <authorList>
            <person name="Singh A."/>
        </authorList>
    </citation>
    <scope>NUCLEOTIDE SEQUENCE [LARGE SCALE GENOMIC DNA]</scope>
    <source>
        <strain evidence="3 4">AK24</strain>
    </source>
</reference>
<protein>
    <submittedName>
        <fullName evidence="3">Putative anti-sigma factor</fullName>
    </submittedName>
</protein>
<evidence type="ECO:0000313" key="3">
    <source>
        <dbReference type="EMBL" id="EON78283.1"/>
    </source>
</evidence>
<dbReference type="GO" id="GO:0016989">
    <property type="term" value="F:sigma factor antagonist activity"/>
    <property type="evidence" value="ECO:0007669"/>
    <property type="project" value="TreeGrafter"/>
</dbReference>
<accession>R7ZW90</accession>
<dbReference type="PIRSF" id="PIRSF018266">
    <property type="entry name" value="FecR"/>
    <property type="match status" value="1"/>
</dbReference>
<feature type="domain" description="Protein FecR C-terminal" evidence="2">
    <location>
        <begin position="291"/>
        <end position="358"/>
    </location>
</feature>
<dbReference type="Proteomes" id="UP000013909">
    <property type="component" value="Unassembled WGS sequence"/>
</dbReference>
<sequence length="360" mass="40960">MSSEAFLTLVSESKNYMNQRVTFLSNPEFVRWVKSPDAELDAFWQNWMMAHPEDIAEIMLARELLLGLSSKSNPVKSGTKEELLLKILQGKQPIPKRDKPNRNLPFWFRIDQFRRIAAILAFGFLTAQLAGWLVKKPEIDEVNEPEIVWITKTTNAGEKLKLGLPDQSEVWLNSSSTLSYPESFGQVDRRVKLTGEAFFKVESDSLRAFYVETSNLITKVLGTSFNVKEDKGGTTTKVALETGSIQVNARGDSSDAVLWPGQEMMYDATTTKKVIRTFDPKNTSGWTDGWLVFDNNHLSEVIGRLEDWYGVTISIEGSPSRTWNFSGEFRHETLQNILESIAYTESFTFRIDNKKVTIKF</sequence>
<name>R7ZW90_9BACT</name>
<feature type="domain" description="FecR protein" evidence="1">
    <location>
        <begin position="153"/>
        <end position="244"/>
    </location>
</feature>
<dbReference type="STRING" id="1232681.ADIS_1146"/>
<gene>
    <name evidence="3" type="ORF">ADIS_1146</name>
</gene>
<dbReference type="InterPro" id="IPR006860">
    <property type="entry name" value="FecR"/>
</dbReference>